<evidence type="ECO:0000256" key="6">
    <source>
        <dbReference type="RuleBase" id="RU003426"/>
    </source>
</evidence>
<comment type="caution">
    <text evidence="9">The sequence shown here is derived from an EMBL/GenBank/DDBJ whole genome shotgun (WGS) entry which is preliminary data.</text>
</comment>
<dbReference type="PROSITE" id="PS00331">
    <property type="entry name" value="MALIC_ENZYMES"/>
    <property type="match status" value="1"/>
</dbReference>
<dbReference type="OMA" id="DPWINKD"/>
<dbReference type="Gramene" id="GBG73855">
    <property type="protein sequence ID" value="GBG73855"/>
    <property type="gene ID" value="CBR_g17566"/>
</dbReference>
<comment type="cofactor">
    <cofactor evidence="2">
        <name>Mg(2+)</name>
        <dbReference type="ChEBI" id="CHEBI:18420"/>
    </cofactor>
</comment>
<dbReference type="Gene3D" id="3.40.50.720">
    <property type="entry name" value="NAD(P)-binding Rossmann-like Domain"/>
    <property type="match status" value="1"/>
</dbReference>
<dbReference type="PANTHER" id="PTHR23406:SF32">
    <property type="entry name" value="NADP-DEPENDENT MALIC ENZYME"/>
    <property type="match status" value="1"/>
</dbReference>
<sequence length="734" mass="79913">MEFAFPPCSAPESGCACGDLRLKKLNAIPARLHRHAQMQALRKHNAAGGTWPLRKDDARAIRFDWYIGKYLLRFSSCCGCGGGGGGGGRDFKEAAVEVRRCVSMASTMGGLVRIAVRRGGGGRIGTWARALLSADMQTRRYCSLGNPPILVQKRGSDILHDPWLNKGTAHPSVERDSLGLRGLLPPSVISLEQQVARFGLSFRSLERKTREGESDERALAQWRLLNRLHDRNETLYYKVLIDNIKEFAPIVYTPTVGLVCQNYSGLFRRSRGMYFSAKDKGLMASMVYNWPSDKVDVIVVTDGSRILGLGDLGVQGIGIPIGKLDLYVAAGGINPSRVLPVCIDVGTNNAALLENPLYKGLRQPRLEGDEYLSVIDEFMEAVYIRWPKVIVQHEDFQNKWAFSLLKRYRNKCRMFNDDVQGTAGVALAGILGAVRAMGRPMSDISKMRIVVVGAGSAGLGVVNMVRESMAMTEGVSPQTLKKAAENFWIMDSRGLVTESRKDMDPDVKDYARSLTGNLALPEGAPLLDVVKKVKPDVLLGLSGVGGIFNKQVLEAMKHERNHRPAVFAMSNPTSNAECSSTDCFNVLGANCVFASGSPFPDVALGDGSTGKANQGNNMYLFPGIGLGTCLAGSRLVTDGMLHAAAERLASMMSAEDVAKGIIFPPVTQIRDVAKEVGAAVVKAAVDEDLAEGTWNADARDLRAMSQDDIVDYVDRMMWSPAYSPLIYSKSREAH</sequence>
<evidence type="ECO:0000259" key="7">
    <source>
        <dbReference type="SMART" id="SM00919"/>
    </source>
</evidence>
<dbReference type="GO" id="GO:0005739">
    <property type="term" value="C:mitochondrion"/>
    <property type="evidence" value="ECO:0007669"/>
    <property type="project" value="TreeGrafter"/>
</dbReference>
<feature type="domain" description="Malic enzyme N-terminal" evidence="8">
    <location>
        <begin position="229"/>
        <end position="409"/>
    </location>
</feature>
<dbReference type="STRING" id="69332.A0A388KUW6"/>
<dbReference type="Gene3D" id="3.40.50.10380">
    <property type="entry name" value="Malic enzyme, N-terminal domain"/>
    <property type="match status" value="1"/>
</dbReference>
<dbReference type="InterPro" id="IPR046346">
    <property type="entry name" value="Aminoacid_DH-like_N_sf"/>
</dbReference>
<dbReference type="Proteomes" id="UP000265515">
    <property type="component" value="Unassembled WGS sequence"/>
</dbReference>
<evidence type="ECO:0000256" key="2">
    <source>
        <dbReference type="ARBA" id="ARBA00001946"/>
    </source>
</evidence>
<keyword evidence="10" id="KW-1185">Reference proteome</keyword>
<dbReference type="GO" id="GO:0006108">
    <property type="term" value="P:malate metabolic process"/>
    <property type="evidence" value="ECO:0007669"/>
    <property type="project" value="TreeGrafter"/>
</dbReference>
<dbReference type="InterPro" id="IPR036291">
    <property type="entry name" value="NAD(P)-bd_dom_sf"/>
</dbReference>
<accession>A0A388KUW6</accession>
<proteinExistence type="inferred from homology"/>
<dbReference type="GO" id="GO:0004471">
    <property type="term" value="F:malate dehydrogenase (decarboxylating) (NAD+) activity"/>
    <property type="evidence" value="ECO:0007669"/>
    <property type="project" value="TreeGrafter"/>
</dbReference>
<dbReference type="SMART" id="SM00919">
    <property type="entry name" value="Malic_M"/>
    <property type="match status" value="1"/>
</dbReference>
<dbReference type="PANTHER" id="PTHR23406">
    <property type="entry name" value="MALIC ENZYME-RELATED"/>
    <property type="match status" value="1"/>
</dbReference>
<dbReference type="InterPro" id="IPR037062">
    <property type="entry name" value="Malic_N_dom_sf"/>
</dbReference>
<dbReference type="Pfam" id="PF03949">
    <property type="entry name" value="Malic_M"/>
    <property type="match status" value="1"/>
</dbReference>
<evidence type="ECO:0000313" key="9">
    <source>
        <dbReference type="EMBL" id="GBG73855.1"/>
    </source>
</evidence>
<comment type="cofactor">
    <cofactor evidence="1">
        <name>Mn(2+)</name>
        <dbReference type="ChEBI" id="CHEBI:29035"/>
    </cofactor>
</comment>
<dbReference type="FunFam" id="3.40.50.10380:FF:000005">
    <property type="entry name" value="Malic enzyme"/>
    <property type="match status" value="1"/>
</dbReference>
<dbReference type="InterPro" id="IPR001891">
    <property type="entry name" value="Malic_OxRdtase"/>
</dbReference>
<dbReference type="GO" id="GO:0051287">
    <property type="term" value="F:NAD binding"/>
    <property type="evidence" value="ECO:0007669"/>
    <property type="project" value="InterPro"/>
</dbReference>
<protein>
    <recommendedName>
        <fullName evidence="6">Malic enzyme</fullName>
    </recommendedName>
</protein>
<dbReference type="Pfam" id="PF00390">
    <property type="entry name" value="malic"/>
    <property type="match status" value="1"/>
</dbReference>
<gene>
    <name evidence="9" type="ORF">CBR_g17566</name>
</gene>
<evidence type="ECO:0000256" key="5">
    <source>
        <dbReference type="ARBA" id="ARBA00023002"/>
    </source>
</evidence>
<keyword evidence="5 6" id="KW-0560">Oxidoreductase</keyword>
<dbReference type="InterPro" id="IPR015884">
    <property type="entry name" value="Malic_enzyme_CS"/>
</dbReference>
<reference evidence="9 10" key="1">
    <citation type="journal article" date="2018" name="Cell">
        <title>The Chara Genome: Secondary Complexity and Implications for Plant Terrestrialization.</title>
        <authorList>
            <person name="Nishiyama T."/>
            <person name="Sakayama H."/>
            <person name="Vries J.D."/>
            <person name="Buschmann H."/>
            <person name="Saint-Marcoux D."/>
            <person name="Ullrich K.K."/>
            <person name="Haas F.B."/>
            <person name="Vanderstraeten L."/>
            <person name="Becker D."/>
            <person name="Lang D."/>
            <person name="Vosolsobe S."/>
            <person name="Rombauts S."/>
            <person name="Wilhelmsson P.K.I."/>
            <person name="Janitza P."/>
            <person name="Kern R."/>
            <person name="Heyl A."/>
            <person name="Rumpler F."/>
            <person name="Villalobos L.I.A.C."/>
            <person name="Clay J.M."/>
            <person name="Skokan R."/>
            <person name="Toyoda A."/>
            <person name="Suzuki Y."/>
            <person name="Kagoshima H."/>
            <person name="Schijlen E."/>
            <person name="Tajeshwar N."/>
            <person name="Catarino B."/>
            <person name="Hetherington A.J."/>
            <person name="Saltykova A."/>
            <person name="Bonnot C."/>
            <person name="Breuninger H."/>
            <person name="Symeonidi A."/>
            <person name="Radhakrishnan G.V."/>
            <person name="Van Nieuwerburgh F."/>
            <person name="Deforce D."/>
            <person name="Chang C."/>
            <person name="Karol K.G."/>
            <person name="Hedrich R."/>
            <person name="Ulvskov P."/>
            <person name="Glockner G."/>
            <person name="Delwiche C.F."/>
            <person name="Petrasek J."/>
            <person name="Van de Peer Y."/>
            <person name="Friml J."/>
            <person name="Beilby M."/>
            <person name="Dolan L."/>
            <person name="Kohara Y."/>
            <person name="Sugano S."/>
            <person name="Fujiyama A."/>
            <person name="Delaux P.-M."/>
            <person name="Quint M."/>
            <person name="TheiBen G."/>
            <person name="Hagemann M."/>
            <person name="Harholt J."/>
            <person name="Dunand C."/>
            <person name="Zachgo S."/>
            <person name="Langdale J."/>
            <person name="Maumus F."/>
            <person name="Straeten D.V.D."/>
            <person name="Gould S.B."/>
            <person name="Rensing S.A."/>
        </authorList>
    </citation>
    <scope>NUCLEOTIDE SEQUENCE [LARGE SCALE GENOMIC DNA]</scope>
    <source>
        <strain evidence="9 10">S276</strain>
    </source>
</reference>
<dbReference type="EMBL" id="BFEA01000191">
    <property type="protein sequence ID" value="GBG73855.1"/>
    <property type="molecule type" value="Genomic_DNA"/>
</dbReference>
<dbReference type="AlphaFoldDB" id="A0A388KUW6"/>
<dbReference type="SUPFAM" id="SSF53223">
    <property type="entry name" value="Aminoacid dehydrogenase-like, N-terminal domain"/>
    <property type="match status" value="1"/>
</dbReference>
<evidence type="ECO:0000256" key="1">
    <source>
        <dbReference type="ARBA" id="ARBA00001936"/>
    </source>
</evidence>
<dbReference type="GO" id="GO:0046872">
    <property type="term" value="F:metal ion binding"/>
    <property type="evidence" value="ECO:0007669"/>
    <property type="project" value="UniProtKB-KW"/>
</dbReference>
<feature type="domain" description="Malic enzyme NAD-binding" evidence="7">
    <location>
        <begin position="419"/>
        <end position="685"/>
    </location>
</feature>
<dbReference type="OrthoDB" id="5365701at2759"/>
<dbReference type="NCBIfam" id="NF010052">
    <property type="entry name" value="PRK13529.1"/>
    <property type="match status" value="1"/>
</dbReference>
<dbReference type="InterPro" id="IPR012301">
    <property type="entry name" value="Malic_N_dom"/>
</dbReference>
<evidence type="ECO:0000313" key="10">
    <source>
        <dbReference type="Proteomes" id="UP000265515"/>
    </source>
</evidence>
<name>A0A388KUW6_CHABU</name>
<dbReference type="SMART" id="SM01274">
    <property type="entry name" value="malic"/>
    <property type="match status" value="1"/>
</dbReference>
<dbReference type="SUPFAM" id="SSF51735">
    <property type="entry name" value="NAD(P)-binding Rossmann-fold domains"/>
    <property type="match status" value="1"/>
</dbReference>
<keyword evidence="4 6" id="KW-0479">Metal-binding</keyword>
<evidence type="ECO:0000256" key="4">
    <source>
        <dbReference type="ARBA" id="ARBA00022723"/>
    </source>
</evidence>
<evidence type="ECO:0000259" key="8">
    <source>
        <dbReference type="SMART" id="SM01274"/>
    </source>
</evidence>
<evidence type="ECO:0000256" key="3">
    <source>
        <dbReference type="ARBA" id="ARBA00008785"/>
    </source>
</evidence>
<organism evidence="9 10">
    <name type="scientific">Chara braunii</name>
    <name type="common">Braun's stonewort</name>
    <dbReference type="NCBI Taxonomy" id="69332"/>
    <lineage>
        <taxon>Eukaryota</taxon>
        <taxon>Viridiplantae</taxon>
        <taxon>Streptophyta</taxon>
        <taxon>Charophyceae</taxon>
        <taxon>Charales</taxon>
        <taxon>Characeae</taxon>
        <taxon>Chara</taxon>
    </lineage>
</organism>
<comment type="similarity">
    <text evidence="3 6">Belongs to the malic enzymes family.</text>
</comment>
<dbReference type="PRINTS" id="PR00072">
    <property type="entry name" value="MALOXRDTASE"/>
</dbReference>
<dbReference type="InterPro" id="IPR012302">
    <property type="entry name" value="Malic_NAD-bd"/>
</dbReference>